<name>A0AAU7T6C9_9ACTN</name>
<accession>A0AAU7T6C9</accession>
<evidence type="ECO:0000259" key="2">
    <source>
        <dbReference type="PROSITE" id="PS50846"/>
    </source>
</evidence>
<dbReference type="SUPFAM" id="SSF55008">
    <property type="entry name" value="HMA, heavy metal-associated domain"/>
    <property type="match status" value="1"/>
</dbReference>
<evidence type="ECO:0000313" key="3">
    <source>
        <dbReference type="EMBL" id="XBV22275.1"/>
    </source>
</evidence>
<reference evidence="3" key="1">
    <citation type="submission" date="2024-06" db="EMBL/GenBank/DDBJ databases">
        <title>Kribbella sp. strain HUAS MG21 genome sequences.</title>
        <authorList>
            <person name="Mo P."/>
        </authorList>
    </citation>
    <scope>NUCLEOTIDE SEQUENCE</scope>
    <source>
        <strain evidence="3">HUAS MG21</strain>
    </source>
</reference>
<dbReference type="PROSITE" id="PS01047">
    <property type="entry name" value="HMA_1"/>
    <property type="match status" value="1"/>
</dbReference>
<dbReference type="PRINTS" id="PR00944">
    <property type="entry name" value="CUEXPORT"/>
</dbReference>
<sequence>MCDSCSCGTNTGQDAGTIDLQTTPIETVYSVEGMTCGHCASSVTGELSKLDGVVSVDVEVSSGSVTVRSTSPLDRETVRGAVDEAGYQLVGA</sequence>
<dbReference type="Pfam" id="PF00403">
    <property type="entry name" value="HMA"/>
    <property type="match status" value="1"/>
</dbReference>
<organism evidence="3">
    <name type="scientific">Kribbella sp. HUAS MG21</name>
    <dbReference type="NCBI Taxonomy" id="3160966"/>
    <lineage>
        <taxon>Bacteria</taxon>
        <taxon>Bacillati</taxon>
        <taxon>Actinomycetota</taxon>
        <taxon>Actinomycetes</taxon>
        <taxon>Propionibacteriales</taxon>
        <taxon>Kribbellaceae</taxon>
        <taxon>Kribbella</taxon>
    </lineage>
</organism>
<dbReference type="RefSeq" id="WP_350275121.1">
    <property type="nucleotide sequence ID" value="NZ_CP158165.1"/>
</dbReference>
<dbReference type="CDD" id="cd00371">
    <property type="entry name" value="HMA"/>
    <property type="match status" value="1"/>
</dbReference>
<dbReference type="AlphaFoldDB" id="A0AAU7T6C9"/>
<dbReference type="InterPro" id="IPR006121">
    <property type="entry name" value="HMA_dom"/>
</dbReference>
<protein>
    <submittedName>
        <fullName evidence="3">Heavy-metal-associated domain-containing protein</fullName>
    </submittedName>
</protein>
<keyword evidence="1" id="KW-0479">Metal-binding</keyword>
<evidence type="ECO:0000256" key="1">
    <source>
        <dbReference type="ARBA" id="ARBA00022723"/>
    </source>
</evidence>
<feature type="domain" description="HMA" evidence="2">
    <location>
        <begin position="25"/>
        <end position="90"/>
    </location>
</feature>
<dbReference type="GO" id="GO:0006825">
    <property type="term" value="P:copper ion transport"/>
    <property type="evidence" value="ECO:0007669"/>
    <property type="project" value="InterPro"/>
</dbReference>
<dbReference type="PROSITE" id="PS50846">
    <property type="entry name" value="HMA_2"/>
    <property type="match status" value="1"/>
</dbReference>
<dbReference type="EMBL" id="CP158165">
    <property type="protein sequence ID" value="XBV22275.1"/>
    <property type="molecule type" value="Genomic_DNA"/>
</dbReference>
<dbReference type="InterPro" id="IPR017969">
    <property type="entry name" value="Heavy-metal-associated_CS"/>
</dbReference>
<gene>
    <name evidence="3" type="ORF">ABN611_27375</name>
</gene>
<dbReference type="Gene3D" id="3.30.70.100">
    <property type="match status" value="1"/>
</dbReference>
<dbReference type="InterPro" id="IPR000428">
    <property type="entry name" value="Cu-bd"/>
</dbReference>
<dbReference type="GO" id="GO:0005507">
    <property type="term" value="F:copper ion binding"/>
    <property type="evidence" value="ECO:0007669"/>
    <property type="project" value="InterPro"/>
</dbReference>
<dbReference type="InterPro" id="IPR036163">
    <property type="entry name" value="HMA_dom_sf"/>
</dbReference>
<proteinExistence type="predicted"/>